<feature type="region of interest" description="Disordered" evidence="1">
    <location>
        <begin position="120"/>
        <end position="139"/>
    </location>
</feature>
<dbReference type="EMBL" id="CVQH01002224">
    <property type="protein sequence ID" value="CRK09538.1"/>
    <property type="molecule type" value="Genomic_DNA"/>
</dbReference>
<keyword evidence="4" id="KW-1185">Reference proteome</keyword>
<name>A0A0G4M7C9_VERLO</name>
<accession>A0A0G4M7C9</accession>
<feature type="region of interest" description="Disordered" evidence="1">
    <location>
        <begin position="1"/>
        <end position="106"/>
    </location>
</feature>
<gene>
    <name evidence="2" type="ORF">BN1708_002186</name>
    <name evidence="3" type="ORF">BN1723_003676</name>
</gene>
<dbReference type="Proteomes" id="UP000045706">
    <property type="component" value="Unassembled WGS sequence"/>
</dbReference>
<feature type="compositionally biased region" description="Basic and acidic residues" evidence="1">
    <location>
        <begin position="65"/>
        <end position="81"/>
    </location>
</feature>
<protein>
    <submittedName>
        <fullName evidence="3">Uncharacterized protein</fullName>
    </submittedName>
</protein>
<organism evidence="3 5">
    <name type="scientific">Verticillium longisporum</name>
    <name type="common">Verticillium dahliae var. longisporum</name>
    <dbReference type="NCBI Taxonomy" id="100787"/>
    <lineage>
        <taxon>Eukaryota</taxon>
        <taxon>Fungi</taxon>
        <taxon>Dikarya</taxon>
        <taxon>Ascomycota</taxon>
        <taxon>Pezizomycotina</taxon>
        <taxon>Sordariomycetes</taxon>
        <taxon>Hypocreomycetidae</taxon>
        <taxon>Glomerellales</taxon>
        <taxon>Plectosphaerellaceae</taxon>
        <taxon>Verticillium</taxon>
    </lineage>
</organism>
<dbReference type="Proteomes" id="UP000044602">
    <property type="component" value="Unassembled WGS sequence"/>
</dbReference>
<evidence type="ECO:0000313" key="2">
    <source>
        <dbReference type="EMBL" id="CRK09538.1"/>
    </source>
</evidence>
<evidence type="ECO:0000256" key="1">
    <source>
        <dbReference type="SAM" id="MobiDB-lite"/>
    </source>
</evidence>
<proteinExistence type="predicted"/>
<evidence type="ECO:0000313" key="3">
    <source>
        <dbReference type="EMBL" id="CRK29825.1"/>
    </source>
</evidence>
<sequence length="250" mass="27524">MATHRGGSHDSSVAGPRDRLMMASQHSLDRFDARSVGSSSVVDAKMSTLMREPRTAASSIVRPDSSMRLDPGKPQEMRKPETSPSSSSCRPDSGRRRRRDDGRGSRDLTLLGAWLHTQNMQQPYQRQPKRRRAAYSGAADQTSLIEDDLASIGSWSHDEPVSGGGKMITPTWSGCPPEAPSPPRTPWIPRLATPELSPLATDFEFCHCHGNEVCEDRINDVWYLSSRARVDAQVEAALAHIARVNLDHAS</sequence>
<dbReference type="EMBL" id="CVQI01022224">
    <property type="protein sequence ID" value="CRK29825.1"/>
    <property type="molecule type" value="Genomic_DNA"/>
</dbReference>
<dbReference type="AlphaFoldDB" id="A0A0G4M7C9"/>
<evidence type="ECO:0000313" key="5">
    <source>
        <dbReference type="Proteomes" id="UP000045706"/>
    </source>
</evidence>
<evidence type="ECO:0000313" key="4">
    <source>
        <dbReference type="Proteomes" id="UP000044602"/>
    </source>
</evidence>
<reference evidence="4 5" key="1">
    <citation type="submission" date="2015-05" db="EMBL/GenBank/DDBJ databases">
        <authorList>
            <person name="Fogelqvist Johan"/>
        </authorList>
    </citation>
    <scope>NUCLEOTIDE SEQUENCE [LARGE SCALE GENOMIC DNA]</scope>
    <source>
        <strain evidence="2">VL1</strain>
        <strain evidence="3">VL2</strain>
    </source>
</reference>